<dbReference type="EMBL" id="BGZK01006909">
    <property type="protein sequence ID" value="GBP01276.1"/>
    <property type="molecule type" value="Genomic_DNA"/>
</dbReference>
<evidence type="ECO:0000313" key="1">
    <source>
        <dbReference type="EMBL" id="GBP01276.1"/>
    </source>
</evidence>
<comment type="caution">
    <text evidence="1">The sequence shown here is derived from an EMBL/GenBank/DDBJ whole genome shotgun (WGS) entry which is preliminary data.</text>
</comment>
<dbReference type="Proteomes" id="UP000299102">
    <property type="component" value="Unassembled WGS sequence"/>
</dbReference>
<dbReference type="AlphaFoldDB" id="A0A4C1SH92"/>
<dbReference type="STRING" id="151549.A0A4C1SH92"/>
<organism evidence="1 2">
    <name type="scientific">Eumeta variegata</name>
    <name type="common">Bagworm moth</name>
    <name type="synonym">Eumeta japonica</name>
    <dbReference type="NCBI Taxonomy" id="151549"/>
    <lineage>
        <taxon>Eukaryota</taxon>
        <taxon>Metazoa</taxon>
        <taxon>Ecdysozoa</taxon>
        <taxon>Arthropoda</taxon>
        <taxon>Hexapoda</taxon>
        <taxon>Insecta</taxon>
        <taxon>Pterygota</taxon>
        <taxon>Neoptera</taxon>
        <taxon>Endopterygota</taxon>
        <taxon>Lepidoptera</taxon>
        <taxon>Glossata</taxon>
        <taxon>Ditrysia</taxon>
        <taxon>Tineoidea</taxon>
        <taxon>Psychidae</taxon>
        <taxon>Oiketicinae</taxon>
        <taxon>Eumeta</taxon>
    </lineage>
</organism>
<reference evidence="1 2" key="1">
    <citation type="journal article" date="2019" name="Commun. Biol.">
        <title>The bagworm genome reveals a unique fibroin gene that provides high tensile strength.</title>
        <authorList>
            <person name="Kono N."/>
            <person name="Nakamura H."/>
            <person name="Ohtoshi R."/>
            <person name="Tomita M."/>
            <person name="Numata K."/>
            <person name="Arakawa K."/>
        </authorList>
    </citation>
    <scope>NUCLEOTIDE SEQUENCE [LARGE SCALE GENOMIC DNA]</scope>
</reference>
<gene>
    <name evidence="1" type="primary">ENKUR</name>
    <name evidence="1" type="ORF">EVAR_73765_1</name>
</gene>
<keyword evidence="2" id="KW-1185">Reference proteome</keyword>
<name>A0A4C1SH92_EUMVA</name>
<proteinExistence type="predicted"/>
<protein>
    <submittedName>
        <fullName evidence="1">Enkurin</fullName>
    </submittedName>
</protein>
<dbReference type="OrthoDB" id="2123594at2759"/>
<sequence length="173" mass="20027">MGYARTPVELPCNFLKKNQGIKWQRLNEHVCPPKKEIPPVPHFPHLLAKTHAKDTKKQVITKEKEDLLCPRTKYFKDHKHRANFVEINIDVMKNLKPKNPLPRYVDTPKGDRHNLLGSGLMPQYICSKKFARIPVYLKARKEFLKQIKAQCEKSRLEVENVCGPGDSYSGVKN</sequence>
<accession>A0A4C1SH92</accession>
<evidence type="ECO:0000313" key="2">
    <source>
        <dbReference type="Proteomes" id="UP000299102"/>
    </source>
</evidence>